<dbReference type="Gene3D" id="1.10.10.10">
    <property type="entry name" value="Winged helix-like DNA-binding domain superfamily/Winged helix DNA-binding domain"/>
    <property type="match status" value="1"/>
</dbReference>
<evidence type="ECO:0000256" key="9">
    <source>
        <dbReference type="ARBA" id="ARBA00022679"/>
    </source>
</evidence>
<comment type="subcellular location">
    <subcellularLocation>
        <location evidence="2">Nucleus</location>
    </subcellularLocation>
</comment>
<keyword evidence="8" id="KW-0328">Glycosyltransferase</keyword>
<feature type="domain" description="HSF-type DNA-binding" evidence="19">
    <location>
        <begin position="280"/>
        <end position="304"/>
    </location>
</feature>
<dbReference type="GO" id="GO:0005634">
    <property type="term" value="C:nucleus"/>
    <property type="evidence" value="ECO:0007669"/>
    <property type="project" value="UniProtKB-SubCell"/>
</dbReference>
<evidence type="ECO:0000256" key="3">
    <source>
        <dbReference type="ARBA" id="ARBA00004667"/>
    </source>
</evidence>
<dbReference type="InterPro" id="IPR001348">
    <property type="entry name" value="ATP_PRibTrfase_HisG"/>
</dbReference>
<reference evidence="20" key="2">
    <citation type="submission" date="2021-01" db="UniProtKB">
        <authorList>
            <consortium name="EnsemblPlants"/>
        </authorList>
    </citation>
    <scope>IDENTIFICATION</scope>
</reference>
<dbReference type="EMBL" id="LRBV02000004">
    <property type="status" value="NOT_ANNOTATED_CDS"/>
    <property type="molecule type" value="Genomic_DNA"/>
</dbReference>
<dbReference type="Pfam" id="PF00447">
    <property type="entry name" value="HSF_DNA-bind"/>
    <property type="match status" value="1"/>
</dbReference>
<evidence type="ECO:0000313" key="21">
    <source>
        <dbReference type="Proteomes" id="UP000594261"/>
    </source>
</evidence>
<feature type="region of interest" description="Disordered" evidence="18">
    <location>
        <begin position="521"/>
        <end position="543"/>
    </location>
</feature>
<evidence type="ECO:0000256" key="16">
    <source>
        <dbReference type="RuleBase" id="RU004020"/>
    </source>
</evidence>
<evidence type="ECO:0000259" key="19">
    <source>
        <dbReference type="PROSITE" id="PS00434"/>
    </source>
</evidence>
<dbReference type="Proteomes" id="UP000594261">
    <property type="component" value="Chromosome 4"/>
</dbReference>
<dbReference type="Gramene" id="QL04p071344:mrna">
    <property type="protein sequence ID" value="QL04p071344:mrna"/>
    <property type="gene ID" value="QL04p071344"/>
</dbReference>
<keyword evidence="13" id="KW-0238">DNA-binding</keyword>
<keyword evidence="14" id="KW-0804">Transcription</keyword>
<evidence type="ECO:0000313" key="20">
    <source>
        <dbReference type="EnsemblPlants" id="QL04p071344:mrna"/>
    </source>
</evidence>
<evidence type="ECO:0000256" key="1">
    <source>
        <dbReference type="ARBA" id="ARBA00000915"/>
    </source>
</evidence>
<dbReference type="SMART" id="SM00415">
    <property type="entry name" value="HSF"/>
    <property type="match status" value="1"/>
</dbReference>
<evidence type="ECO:0000256" key="5">
    <source>
        <dbReference type="ARBA" id="ARBA00011946"/>
    </source>
</evidence>
<dbReference type="GO" id="GO:0000105">
    <property type="term" value="P:L-histidine biosynthetic process"/>
    <property type="evidence" value="ECO:0007669"/>
    <property type="project" value="UniProtKB-UniPathway"/>
</dbReference>
<feature type="coiled-coil region" evidence="17">
    <location>
        <begin position="357"/>
        <end position="391"/>
    </location>
</feature>
<keyword evidence="21" id="KW-1185">Reference proteome</keyword>
<comment type="pathway">
    <text evidence="3">Amino-acid biosynthesis; L-histidine biosynthesis; L-histidine from 5-phospho-alpha-D-ribose 1-diphosphate: step 1/9.</text>
</comment>
<evidence type="ECO:0000256" key="11">
    <source>
        <dbReference type="ARBA" id="ARBA00023016"/>
    </source>
</evidence>
<evidence type="ECO:0000256" key="7">
    <source>
        <dbReference type="ARBA" id="ARBA00022605"/>
    </source>
</evidence>
<dbReference type="InterPro" id="IPR000232">
    <property type="entry name" value="HSF_DNA-bd"/>
</dbReference>
<keyword evidence="17" id="KW-0175">Coiled coil</keyword>
<evidence type="ECO:0000256" key="12">
    <source>
        <dbReference type="ARBA" id="ARBA00023102"/>
    </source>
</evidence>
<evidence type="ECO:0000256" key="13">
    <source>
        <dbReference type="ARBA" id="ARBA00023125"/>
    </source>
</evidence>
<reference evidence="20 21" key="1">
    <citation type="journal article" date="2016" name="G3 (Bethesda)">
        <title>First Draft Assembly and Annotation of the Genome of a California Endemic Oak Quercus lobata Nee (Fagaceae).</title>
        <authorList>
            <person name="Sork V.L."/>
            <person name="Fitz-Gibbon S.T."/>
            <person name="Puiu D."/>
            <person name="Crepeau M."/>
            <person name="Gugger P.F."/>
            <person name="Sherman R."/>
            <person name="Stevens K."/>
            <person name="Langley C.H."/>
            <person name="Pellegrini M."/>
            <person name="Salzberg S.L."/>
        </authorList>
    </citation>
    <scope>NUCLEOTIDE SEQUENCE [LARGE SCALE GENOMIC DNA]</scope>
    <source>
        <strain evidence="20 21">cv. SW786</strain>
    </source>
</reference>
<keyword evidence="12" id="KW-0368">Histidine biosynthesis</keyword>
<comment type="subunit">
    <text evidence="4">Homotrimer.</text>
</comment>
<dbReference type="PANTHER" id="PTHR21403">
    <property type="entry name" value="ATP PHOSPHORIBOSYLTRANSFERASE ATP-PRTASE"/>
    <property type="match status" value="1"/>
</dbReference>
<keyword evidence="9" id="KW-0808">Transferase</keyword>
<evidence type="ECO:0000256" key="8">
    <source>
        <dbReference type="ARBA" id="ARBA00022676"/>
    </source>
</evidence>
<keyword evidence="15" id="KW-0539">Nucleus</keyword>
<dbReference type="Pfam" id="PF01634">
    <property type="entry name" value="HisG"/>
    <property type="match status" value="1"/>
</dbReference>
<evidence type="ECO:0000256" key="17">
    <source>
        <dbReference type="SAM" id="Coils"/>
    </source>
</evidence>
<comment type="similarity">
    <text evidence="16">Belongs to the HSF family.</text>
</comment>
<dbReference type="UniPathway" id="UPA00031">
    <property type="reaction ID" value="UER00006"/>
</dbReference>
<evidence type="ECO:0000256" key="6">
    <source>
        <dbReference type="ARBA" id="ARBA00022553"/>
    </source>
</evidence>
<organism evidence="20 21">
    <name type="scientific">Quercus lobata</name>
    <name type="common">Valley oak</name>
    <dbReference type="NCBI Taxonomy" id="97700"/>
    <lineage>
        <taxon>Eukaryota</taxon>
        <taxon>Viridiplantae</taxon>
        <taxon>Streptophyta</taxon>
        <taxon>Embryophyta</taxon>
        <taxon>Tracheophyta</taxon>
        <taxon>Spermatophyta</taxon>
        <taxon>Magnoliopsida</taxon>
        <taxon>eudicotyledons</taxon>
        <taxon>Gunneridae</taxon>
        <taxon>Pentapetalae</taxon>
        <taxon>rosids</taxon>
        <taxon>fabids</taxon>
        <taxon>Fagales</taxon>
        <taxon>Fagaceae</taxon>
        <taxon>Quercus</taxon>
    </lineage>
</organism>
<dbReference type="EC" id="2.4.2.17" evidence="5"/>
<name>A0A7N2LJJ1_QUELO</name>
<protein>
    <recommendedName>
        <fullName evidence="5">ATP phosphoribosyltransferase</fullName>
        <ecNumber evidence="5">2.4.2.17</ecNumber>
    </recommendedName>
</protein>
<dbReference type="PRINTS" id="PR00056">
    <property type="entry name" value="HSFDOMAIN"/>
</dbReference>
<dbReference type="InterPro" id="IPR036390">
    <property type="entry name" value="WH_DNA-bd_sf"/>
</dbReference>
<keyword evidence="11" id="KW-0346">Stress response</keyword>
<evidence type="ECO:0000256" key="4">
    <source>
        <dbReference type="ARBA" id="ARBA00011233"/>
    </source>
</evidence>
<evidence type="ECO:0000256" key="2">
    <source>
        <dbReference type="ARBA" id="ARBA00004123"/>
    </source>
</evidence>
<dbReference type="InterPro" id="IPR036388">
    <property type="entry name" value="WH-like_DNA-bd_sf"/>
</dbReference>
<keyword evidence="7" id="KW-0028">Amino-acid biosynthesis</keyword>
<dbReference type="InParanoid" id="A0A7N2LJJ1"/>
<dbReference type="Gene3D" id="3.40.190.10">
    <property type="entry name" value="Periplasmic binding protein-like II"/>
    <property type="match status" value="1"/>
</dbReference>
<keyword evidence="6" id="KW-0597">Phosphoprotein</keyword>
<comment type="catalytic activity">
    <reaction evidence="1">
        <text>1-(5-phospho-beta-D-ribosyl)-ATP + diphosphate = 5-phospho-alpha-D-ribose 1-diphosphate + ATP</text>
        <dbReference type="Rhea" id="RHEA:18473"/>
        <dbReference type="ChEBI" id="CHEBI:30616"/>
        <dbReference type="ChEBI" id="CHEBI:33019"/>
        <dbReference type="ChEBI" id="CHEBI:58017"/>
        <dbReference type="ChEBI" id="CHEBI:73183"/>
        <dbReference type="EC" id="2.4.2.17"/>
    </reaction>
</comment>
<dbReference type="SUPFAM" id="SSF46785">
    <property type="entry name" value="Winged helix' DNA-binding domain"/>
    <property type="match status" value="1"/>
</dbReference>
<dbReference type="GO" id="GO:0043565">
    <property type="term" value="F:sequence-specific DNA binding"/>
    <property type="evidence" value="ECO:0007669"/>
    <property type="project" value="InterPro"/>
</dbReference>
<evidence type="ECO:0000256" key="18">
    <source>
        <dbReference type="SAM" id="MobiDB-lite"/>
    </source>
</evidence>
<sequence>MPLSLNAFIPLQTHRLGVLRSVAAVPRGAGERTGARRSGLSIVCEASESTTIRCANSSACQFGSWFQRPKDIVLKLLPGDLELGIVGFDTVSEYGQGNEDLILVHDAFEYGDCHLLLAITKYGIFENINSLKELAQMPQWTAEKPLRVATGFTYLGPKFMKENGLKYVTFSTADGALEAAPARGRQSPTEESILLASQAVLVASRKALIQRKGALDITQEILERLEARFEGCWSAGIIWTAVQIMLADSVFSWPLPPHYPSCLQKLASEVPTLTHSTTLLPRHFKHSNFSSFVRQLNTYGFRKVDPDRWEFANEGFLAGQKHLLKTIKRRRHVTQGTQQEGGGACVELGQYGLEGELEILKRDRGLLMAEIVRLRQQQQNSREQMISMEDRLQTTEMKQQQLMNFLAKALNNFIQQFSQMSAQRRGLPGNQVVDFTSQDQEETATMETFFSAALDNESSSDINDPIASSVPTRSGANLDSVNETIWEELLNEDLIPENPEEEAVVGDKLEIDVEVEDLVAEPDDWGDDFPRPPRSNGYLKSMP</sequence>
<evidence type="ECO:0000256" key="14">
    <source>
        <dbReference type="ARBA" id="ARBA00023163"/>
    </source>
</evidence>
<dbReference type="InterPro" id="IPR013820">
    <property type="entry name" value="ATP_PRibTrfase_cat"/>
</dbReference>
<evidence type="ECO:0000256" key="15">
    <source>
        <dbReference type="ARBA" id="ARBA00023242"/>
    </source>
</evidence>
<dbReference type="PANTHER" id="PTHR21403:SF8">
    <property type="entry name" value="ATP PHOSPHORIBOSYLTRANSFERASE"/>
    <property type="match status" value="1"/>
</dbReference>
<proteinExistence type="inferred from homology"/>
<dbReference type="AlphaFoldDB" id="A0A7N2LJJ1"/>
<dbReference type="FunFam" id="1.10.10.10:FF:000037">
    <property type="entry name" value="Heat stress transcription factor B-4"/>
    <property type="match status" value="1"/>
</dbReference>
<dbReference type="SUPFAM" id="SSF53850">
    <property type="entry name" value="Periplasmic binding protein-like II"/>
    <property type="match status" value="1"/>
</dbReference>
<keyword evidence="10" id="KW-0805">Transcription regulation</keyword>
<dbReference type="PROSITE" id="PS00434">
    <property type="entry name" value="HSF_DOMAIN"/>
    <property type="match status" value="1"/>
</dbReference>
<dbReference type="GO" id="GO:0005737">
    <property type="term" value="C:cytoplasm"/>
    <property type="evidence" value="ECO:0007669"/>
    <property type="project" value="InterPro"/>
</dbReference>
<evidence type="ECO:0000256" key="10">
    <source>
        <dbReference type="ARBA" id="ARBA00023015"/>
    </source>
</evidence>
<dbReference type="GO" id="GO:0003700">
    <property type="term" value="F:DNA-binding transcription factor activity"/>
    <property type="evidence" value="ECO:0007669"/>
    <property type="project" value="InterPro"/>
</dbReference>
<dbReference type="GO" id="GO:0003879">
    <property type="term" value="F:ATP phosphoribosyltransferase activity"/>
    <property type="evidence" value="ECO:0007669"/>
    <property type="project" value="UniProtKB-EC"/>
</dbReference>
<accession>A0A7N2LJJ1</accession>
<dbReference type="EnsemblPlants" id="QL04p071344:mrna">
    <property type="protein sequence ID" value="QL04p071344:mrna"/>
    <property type="gene ID" value="QL04p071344"/>
</dbReference>